<sequence>MDPRKLRFTQDSISPTFRDGRPIFQLMNDLNSKAVDPLREIEPLDVVWHEGYWRSLSNRRLWTLKHCAEAMTGQPLFVRVRVRQKDAEFRAKCNSTNDGESVLIMNRARSPSPVATR</sequence>
<organism evidence="1 2">
    <name type="scientific">Symbiodinium pilosum</name>
    <name type="common">Dinoflagellate</name>
    <dbReference type="NCBI Taxonomy" id="2952"/>
    <lineage>
        <taxon>Eukaryota</taxon>
        <taxon>Sar</taxon>
        <taxon>Alveolata</taxon>
        <taxon>Dinophyceae</taxon>
        <taxon>Suessiales</taxon>
        <taxon>Symbiodiniaceae</taxon>
        <taxon>Symbiodinium</taxon>
    </lineage>
</organism>
<dbReference type="AlphaFoldDB" id="A0A812R1W7"/>
<gene>
    <name evidence="1" type="primary">ak1</name>
    <name evidence="1" type="ORF">SPIL2461_LOCUS10233</name>
</gene>
<evidence type="ECO:0000313" key="2">
    <source>
        <dbReference type="Proteomes" id="UP000649617"/>
    </source>
</evidence>
<protein>
    <submittedName>
        <fullName evidence="1">Ak1 protein</fullName>
    </submittedName>
</protein>
<proteinExistence type="predicted"/>
<reference evidence="1" key="1">
    <citation type="submission" date="2021-02" db="EMBL/GenBank/DDBJ databases">
        <authorList>
            <person name="Dougan E. K."/>
            <person name="Rhodes N."/>
            <person name="Thang M."/>
            <person name="Chan C."/>
        </authorList>
    </citation>
    <scope>NUCLEOTIDE SEQUENCE</scope>
</reference>
<accession>A0A812R1W7</accession>
<dbReference type="Proteomes" id="UP000649617">
    <property type="component" value="Unassembled WGS sequence"/>
</dbReference>
<name>A0A812R1W7_SYMPI</name>
<evidence type="ECO:0000313" key="1">
    <source>
        <dbReference type="EMBL" id="CAE7415128.1"/>
    </source>
</evidence>
<dbReference type="EMBL" id="CAJNIZ010018735">
    <property type="protein sequence ID" value="CAE7415128.1"/>
    <property type="molecule type" value="Genomic_DNA"/>
</dbReference>
<comment type="caution">
    <text evidence="1">The sequence shown here is derived from an EMBL/GenBank/DDBJ whole genome shotgun (WGS) entry which is preliminary data.</text>
</comment>
<keyword evidence="2" id="KW-1185">Reference proteome</keyword>
<dbReference type="OrthoDB" id="415230at2759"/>